<dbReference type="EMBL" id="WAIE01000001">
    <property type="protein sequence ID" value="KAB1443570.1"/>
    <property type="molecule type" value="Genomic_DNA"/>
</dbReference>
<proteinExistence type="predicted"/>
<evidence type="ECO:0000256" key="1">
    <source>
        <dbReference type="SAM" id="SignalP"/>
    </source>
</evidence>
<evidence type="ECO:0008006" key="4">
    <source>
        <dbReference type="Google" id="ProtNLM"/>
    </source>
</evidence>
<reference evidence="2 3" key="1">
    <citation type="journal article" date="2017" name="Int. J. Syst. Evol. Microbiol.">
        <title>Desulfovibrio senegalensis sp. nov., a mesophilic sulfate reducer isolated from marine sediment.</title>
        <authorList>
            <person name="Thioye A."/>
            <person name="Gam Z.B.A."/>
            <person name="Mbengue M."/>
            <person name="Cayol J.L."/>
            <person name="Joseph-Bartoli M."/>
            <person name="Toure-Kane C."/>
            <person name="Labat M."/>
        </authorList>
    </citation>
    <scope>NUCLEOTIDE SEQUENCE [LARGE SCALE GENOMIC DNA]</scope>
    <source>
        <strain evidence="2 3">DSM 101509</strain>
    </source>
</reference>
<dbReference type="RefSeq" id="WP_151149942.1">
    <property type="nucleotide sequence ID" value="NZ_WAIE01000001.1"/>
</dbReference>
<keyword evidence="1" id="KW-0732">Signal</keyword>
<name>A0A6N6N5R3_9BACT</name>
<dbReference type="AlphaFoldDB" id="A0A6N6N5R3"/>
<evidence type="ECO:0000313" key="2">
    <source>
        <dbReference type="EMBL" id="KAB1443570.1"/>
    </source>
</evidence>
<sequence>MKNLVLCFVLVFAIFGIANSGSDLGVGDSNGYIKITDITIDRVDYGATINITCQLLKKIHWLSDEDDYTIRIDEYNEKNRVIETSHLSYFRKNLKEGEYYQSAIFIKNKVKDFKLFFR</sequence>
<accession>A0A6N6N5R3</accession>
<evidence type="ECO:0000313" key="3">
    <source>
        <dbReference type="Proteomes" id="UP000438699"/>
    </source>
</evidence>
<keyword evidence="3" id="KW-1185">Reference proteome</keyword>
<protein>
    <recommendedName>
        <fullName evidence="4">DUF1425 domain-containing protein</fullName>
    </recommendedName>
</protein>
<feature type="signal peptide" evidence="1">
    <location>
        <begin position="1"/>
        <end position="18"/>
    </location>
</feature>
<gene>
    <name evidence="2" type="ORF">F8A88_04810</name>
</gene>
<dbReference type="Proteomes" id="UP000438699">
    <property type="component" value="Unassembled WGS sequence"/>
</dbReference>
<comment type="caution">
    <text evidence="2">The sequence shown here is derived from an EMBL/GenBank/DDBJ whole genome shotgun (WGS) entry which is preliminary data.</text>
</comment>
<feature type="chain" id="PRO_5026652360" description="DUF1425 domain-containing protein" evidence="1">
    <location>
        <begin position="19"/>
        <end position="118"/>
    </location>
</feature>
<organism evidence="2 3">
    <name type="scientific">Pseudodesulfovibrio senegalensis</name>
    <dbReference type="NCBI Taxonomy" id="1721087"/>
    <lineage>
        <taxon>Bacteria</taxon>
        <taxon>Pseudomonadati</taxon>
        <taxon>Thermodesulfobacteriota</taxon>
        <taxon>Desulfovibrionia</taxon>
        <taxon>Desulfovibrionales</taxon>
        <taxon>Desulfovibrionaceae</taxon>
    </lineage>
</organism>